<evidence type="ECO:0000313" key="2">
    <source>
        <dbReference type="EMBL" id="MCP9766144.1"/>
    </source>
</evidence>
<gene>
    <name evidence="2" type="ORF">EGI31_24670</name>
</gene>
<dbReference type="AlphaFoldDB" id="A0AAE3H6F6"/>
<reference evidence="2 3" key="1">
    <citation type="submission" date="2018-11" db="EMBL/GenBank/DDBJ databases">
        <title>Novel bacteria species description.</title>
        <authorList>
            <person name="Han J.-H."/>
        </authorList>
    </citation>
    <scope>NUCLEOTIDE SEQUENCE [LARGE SCALE GENOMIC DNA]</scope>
    <source>
        <strain evidence="2 3">KCTC23259</strain>
    </source>
</reference>
<accession>A0AAE3H6F6</accession>
<feature type="region of interest" description="Disordered" evidence="1">
    <location>
        <begin position="1"/>
        <end position="32"/>
    </location>
</feature>
<organism evidence="2 3">
    <name type="scientific">Lacihabitans soyangensis</name>
    <dbReference type="NCBI Taxonomy" id="869394"/>
    <lineage>
        <taxon>Bacteria</taxon>
        <taxon>Pseudomonadati</taxon>
        <taxon>Bacteroidota</taxon>
        <taxon>Cytophagia</taxon>
        <taxon>Cytophagales</taxon>
        <taxon>Leadbetterellaceae</taxon>
        <taxon>Lacihabitans</taxon>
    </lineage>
</organism>
<comment type="caution">
    <text evidence="2">The sequence shown here is derived from an EMBL/GenBank/DDBJ whole genome shotgun (WGS) entry which is preliminary data.</text>
</comment>
<name>A0AAE3H6F6_9BACT</name>
<proteinExistence type="predicted"/>
<dbReference type="Proteomes" id="UP001204144">
    <property type="component" value="Unassembled WGS sequence"/>
</dbReference>
<keyword evidence="3" id="KW-1185">Reference proteome</keyword>
<dbReference type="EMBL" id="RJUF01000195">
    <property type="protein sequence ID" value="MCP9766144.1"/>
    <property type="molecule type" value="Genomic_DNA"/>
</dbReference>
<protein>
    <submittedName>
        <fullName evidence="2">PE-PGRS family protein</fullName>
    </submittedName>
</protein>
<evidence type="ECO:0000313" key="3">
    <source>
        <dbReference type="Proteomes" id="UP001204144"/>
    </source>
</evidence>
<sequence length="282" mass="31848">MFGSGGDDPKPTPKDSTTAFNTTPQIFDTPIDKTNEASGIAPSRLYFGSLFIVDDSEAAAGYHVFSKDGSYQKFVNINAQNRDWEDLATGDGPETGKSYIYAADIGDNGNVHKQYTIYRFEEPNSSVSFVEKVDAIQFFYPNYESNNSETLLLDAKTKDLYVITKDQFNVKVFRLKYPQPVNQPFEAEYLGTIPYWGIVGGDISADGNEILLKTYIAVFYWKRKTNETVFQALSRTRDVGAPYIQENQGESICWDYQAKGYYTISERGGQPTAPKLYYYTKK</sequence>
<evidence type="ECO:0000256" key="1">
    <source>
        <dbReference type="SAM" id="MobiDB-lite"/>
    </source>
</evidence>
<feature type="compositionally biased region" description="Polar residues" evidence="1">
    <location>
        <begin position="14"/>
        <end position="26"/>
    </location>
</feature>